<dbReference type="SUPFAM" id="SSF46785">
    <property type="entry name" value="Winged helix' DNA-binding domain"/>
    <property type="match status" value="1"/>
</dbReference>
<evidence type="ECO:0000259" key="1">
    <source>
        <dbReference type="Pfam" id="PF08350"/>
    </source>
</evidence>
<dbReference type="Pfam" id="PF08350">
    <property type="entry name" value="FilR1_middle"/>
    <property type="match status" value="1"/>
</dbReference>
<dbReference type="InterPro" id="IPR036388">
    <property type="entry name" value="WH-like_DNA-bd_sf"/>
</dbReference>
<gene>
    <name evidence="3" type="ORF">AUR66_06430</name>
</gene>
<keyword evidence="4" id="KW-1185">Reference proteome</keyword>
<evidence type="ECO:0000313" key="3">
    <source>
        <dbReference type="EMBL" id="KTG30733.1"/>
    </source>
</evidence>
<accession>A0A0W1SWA2</accession>
<dbReference type="OrthoDB" id="11410at2157"/>
<dbReference type="RefSeq" id="WP_058570741.1">
    <property type="nucleotide sequence ID" value="NZ_LOPV01000021.1"/>
</dbReference>
<proteinExistence type="predicted"/>
<dbReference type="InterPro" id="IPR013561">
    <property type="entry name" value="FilR1_middle_dom"/>
</dbReference>
<dbReference type="InterPro" id="IPR057527">
    <property type="entry name" value="HVO_A0261-like_N"/>
</dbReference>
<dbReference type="EMBL" id="LOPV01000021">
    <property type="protein sequence ID" value="KTG30733.1"/>
    <property type="molecule type" value="Genomic_DNA"/>
</dbReference>
<dbReference type="Pfam" id="PF25213">
    <property type="entry name" value="HVO_A0261_N"/>
    <property type="match status" value="1"/>
</dbReference>
<name>A0A0W1SWA2_9EURY</name>
<evidence type="ECO:0000313" key="4">
    <source>
        <dbReference type="Proteomes" id="UP000053157"/>
    </source>
</evidence>
<feature type="domain" description="Methanogenesis regulatory protein FilR1 middle" evidence="1">
    <location>
        <begin position="123"/>
        <end position="251"/>
    </location>
</feature>
<protein>
    <submittedName>
        <fullName evidence="3">Uncharacterized protein</fullName>
    </submittedName>
</protein>
<sequence length="263" mass="28508">MVGFGPGEVFDVLTSRREVLVSLSEGGKRPADLTTELDVSRSTIDRSIRELEGVGFVDVVDGVAHTTLSGRMALSTYNRFVAQLNDISEAASALEPLPPDVPFDSVMLDGCDVVAASESDGERPLERLTSLVEDAVSVRGCVVAALPSQVEVYYRRIVDDDVSAELVATEDVVERLVTAYRPQLVELCATDSFSLRSIASLPYGLLVVERPTGPVAVVEIYSSRTLVGVVSNDRPDAVAWARSQIDRWWDDSLPLPISPGREE</sequence>
<comment type="caution">
    <text evidence="3">The sequence shown here is derived from an EMBL/GenBank/DDBJ whole genome shotgun (WGS) entry which is preliminary data.</text>
</comment>
<organism evidence="3 4">
    <name type="scientific">Haloferax profundi</name>
    <dbReference type="NCBI Taxonomy" id="1544718"/>
    <lineage>
        <taxon>Archaea</taxon>
        <taxon>Methanobacteriati</taxon>
        <taxon>Methanobacteriota</taxon>
        <taxon>Stenosarchaea group</taxon>
        <taxon>Halobacteria</taxon>
        <taxon>Halobacteriales</taxon>
        <taxon>Haloferacaceae</taxon>
        <taxon>Haloferax</taxon>
    </lineage>
</organism>
<evidence type="ECO:0000259" key="2">
    <source>
        <dbReference type="Pfam" id="PF25213"/>
    </source>
</evidence>
<feature type="domain" description="HVO-A0261-like N-terminal" evidence="2">
    <location>
        <begin position="14"/>
        <end position="85"/>
    </location>
</feature>
<dbReference type="AlphaFoldDB" id="A0A0W1SWA2"/>
<dbReference type="Gene3D" id="1.10.10.10">
    <property type="entry name" value="Winged helix-like DNA-binding domain superfamily/Winged helix DNA-binding domain"/>
    <property type="match status" value="1"/>
</dbReference>
<dbReference type="InterPro" id="IPR036390">
    <property type="entry name" value="WH_DNA-bd_sf"/>
</dbReference>
<dbReference type="Proteomes" id="UP000053157">
    <property type="component" value="Unassembled WGS sequence"/>
</dbReference>
<reference evidence="3 4" key="1">
    <citation type="submission" date="2015-12" db="EMBL/GenBank/DDBJ databases">
        <title>Haloferax profundi sp. nov. isolated from the Discovery deep brine-seawater interface in the Red Sea.</title>
        <authorList>
            <person name="Zhang G."/>
            <person name="Stingl U."/>
            <person name="Rashid M."/>
        </authorList>
    </citation>
    <scope>NUCLEOTIDE SEQUENCE [LARGE SCALE GENOMIC DNA]</scope>
    <source>
        <strain evidence="3 4">SB29</strain>
    </source>
</reference>